<dbReference type="Pfam" id="PF02926">
    <property type="entry name" value="THUMP"/>
    <property type="match status" value="1"/>
</dbReference>
<dbReference type="GO" id="GO:0003723">
    <property type="term" value="F:RNA binding"/>
    <property type="evidence" value="ECO:0007669"/>
    <property type="project" value="UniProtKB-UniRule"/>
</dbReference>
<feature type="compositionally biased region" description="Basic and acidic residues" evidence="2">
    <location>
        <begin position="260"/>
        <end position="280"/>
    </location>
</feature>
<dbReference type="GeneID" id="30200611"/>
<keyword evidence="1" id="KW-0694">RNA-binding</keyword>
<dbReference type="CDD" id="cd11717">
    <property type="entry name" value="THUMP_THUMPD1_like"/>
    <property type="match status" value="1"/>
</dbReference>
<dbReference type="SUPFAM" id="SSF143437">
    <property type="entry name" value="THUMP domain-like"/>
    <property type="match status" value="1"/>
</dbReference>
<dbReference type="Proteomes" id="UP000094112">
    <property type="component" value="Unassembled WGS sequence"/>
</dbReference>
<accession>A0A1E3P4N6</accession>
<evidence type="ECO:0000313" key="4">
    <source>
        <dbReference type="EMBL" id="ODQ59852.1"/>
    </source>
</evidence>
<protein>
    <recommendedName>
        <fullName evidence="3">THUMP domain-containing protein</fullName>
    </recommendedName>
</protein>
<name>A0A1E3P4N6_WICAA</name>
<proteinExistence type="predicted"/>
<feature type="domain" description="THUMP" evidence="3">
    <location>
        <begin position="132"/>
        <end position="241"/>
    </location>
</feature>
<evidence type="ECO:0000256" key="1">
    <source>
        <dbReference type="PROSITE-ProRule" id="PRU00529"/>
    </source>
</evidence>
<dbReference type="EMBL" id="KV454210">
    <property type="protein sequence ID" value="ODQ59852.1"/>
    <property type="molecule type" value="Genomic_DNA"/>
</dbReference>
<evidence type="ECO:0000313" key="5">
    <source>
        <dbReference type="Proteomes" id="UP000094112"/>
    </source>
</evidence>
<dbReference type="Gene3D" id="3.30.2300.10">
    <property type="entry name" value="THUMP superfamily"/>
    <property type="match status" value="1"/>
</dbReference>
<dbReference type="SMART" id="SM00981">
    <property type="entry name" value="THUMP"/>
    <property type="match status" value="1"/>
</dbReference>
<dbReference type="PANTHER" id="PTHR13452">
    <property type="entry name" value="THUMP DOMAIN CONTAINING PROTEIN 1-RELATED"/>
    <property type="match status" value="1"/>
</dbReference>
<dbReference type="AlphaFoldDB" id="A0A1E3P4N6"/>
<keyword evidence="5" id="KW-1185">Reference proteome</keyword>
<dbReference type="InterPro" id="IPR004114">
    <property type="entry name" value="THUMP_dom"/>
</dbReference>
<evidence type="ECO:0000256" key="2">
    <source>
        <dbReference type="SAM" id="MobiDB-lite"/>
    </source>
</evidence>
<gene>
    <name evidence="4" type="ORF">WICANDRAFT_62437</name>
</gene>
<feature type="compositionally biased region" description="Basic and acidic residues" evidence="2">
    <location>
        <begin position="287"/>
        <end position="305"/>
    </location>
</feature>
<organism evidence="4 5">
    <name type="scientific">Wickerhamomyces anomalus (strain ATCC 58044 / CBS 1984 / NCYC 433 / NRRL Y-366-8)</name>
    <name type="common">Yeast</name>
    <name type="synonym">Hansenula anomala</name>
    <dbReference type="NCBI Taxonomy" id="683960"/>
    <lineage>
        <taxon>Eukaryota</taxon>
        <taxon>Fungi</taxon>
        <taxon>Dikarya</taxon>
        <taxon>Ascomycota</taxon>
        <taxon>Saccharomycotina</taxon>
        <taxon>Saccharomycetes</taxon>
        <taxon>Phaffomycetales</taxon>
        <taxon>Wickerhamomycetaceae</taxon>
        <taxon>Wickerhamomyces</taxon>
    </lineage>
</organism>
<reference evidence="4 5" key="1">
    <citation type="journal article" date="2016" name="Proc. Natl. Acad. Sci. U.S.A.">
        <title>Comparative genomics of biotechnologically important yeasts.</title>
        <authorList>
            <person name="Riley R."/>
            <person name="Haridas S."/>
            <person name="Wolfe K.H."/>
            <person name="Lopes M.R."/>
            <person name="Hittinger C.T."/>
            <person name="Goeker M."/>
            <person name="Salamov A.A."/>
            <person name="Wisecaver J.H."/>
            <person name="Long T.M."/>
            <person name="Calvey C.H."/>
            <person name="Aerts A.L."/>
            <person name="Barry K.W."/>
            <person name="Choi C."/>
            <person name="Clum A."/>
            <person name="Coughlan A.Y."/>
            <person name="Deshpande S."/>
            <person name="Douglass A.P."/>
            <person name="Hanson S.J."/>
            <person name="Klenk H.-P."/>
            <person name="LaButti K.M."/>
            <person name="Lapidus A."/>
            <person name="Lindquist E.A."/>
            <person name="Lipzen A.M."/>
            <person name="Meier-Kolthoff J.P."/>
            <person name="Ohm R.A."/>
            <person name="Otillar R.P."/>
            <person name="Pangilinan J.L."/>
            <person name="Peng Y."/>
            <person name="Rokas A."/>
            <person name="Rosa C.A."/>
            <person name="Scheuner C."/>
            <person name="Sibirny A.A."/>
            <person name="Slot J.C."/>
            <person name="Stielow J.B."/>
            <person name="Sun H."/>
            <person name="Kurtzman C.P."/>
            <person name="Blackwell M."/>
            <person name="Grigoriev I.V."/>
            <person name="Jeffries T.W."/>
        </authorList>
    </citation>
    <scope>NUCLEOTIDE SEQUENCE [LARGE SCALE GENOMIC DNA]</scope>
    <source>
        <strain evidence="5">ATCC 58044 / CBS 1984 / NCYC 433 / NRRL Y-366-8</strain>
    </source>
</reference>
<dbReference type="PROSITE" id="PS51165">
    <property type="entry name" value="THUMP"/>
    <property type="match status" value="1"/>
</dbReference>
<sequence>MGEKRKNNGSNGQDRKKKYKLANGIIDPSTSGIYATCLRHHEKQCQNELKNLFQDKYQEYYKDVEAEDDEEEEEELSIEDAIKKELQELQQPKDTTKKEPFQFIDLGCECVVFFKTRKPVDPVDFVERICQESHEHSIKNTRHTQKLTPITFSVSASMEEVTKLAKKVLAPHFHKEEGQEPVKFAVKVSARNFNTIDKMDIIQKVAECVGRDYGHKVDLKNYDKLVLVECFKNNIGMSVVSNYDKYQKFNLQQIFEKANESKAKKEEVSLKSTEVEEKTSESPVEDQDTKVKKLEDSTEKSAVDV</sequence>
<feature type="region of interest" description="Disordered" evidence="2">
    <location>
        <begin position="260"/>
        <end position="305"/>
    </location>
</feature>
<dbReference type="FunFam" id="3.30.2300.10:FF:000001">
    <property type="entry name" value="THUMP domain-containing protein 1"/>
    <property type="match status" value="1"/>
</dbReference>
<dbReference type="InterPro" id="IPR040183">
    <property type="entry name" value="THUMPD1-like"/>
</dbReference>
<dbReference type="OrthoDB" id="367221at2759"/>
<dbReference type="GO" id="GO:0051391">
    <property type="term" value="P:tRNA acetylation"/>
    <property type="evidence" value="ECO:0007669"/>
    <property type="project" value="EnsemblFungi"/>
</dbReference>
<evidence type="ECO:0000259" key="3">
    <source>
        <dbReference type="PROSITE" id="PS51165"/>
    </source>
</evidence>
<dbReference type="STRING" id="683960.A0A1E3P4N6"/>
<dbReference type="RefSeq" id="XP_019039059.1">
    <property type="nucleotide sequence ID" value="XM_019183365.1"/>
</dbReference>
<dbReference type="PANTHER" id="PTHR13452:SF10">
    <property type="entry name" value="THUMP DOMAIN-CONTAINING PROTEIN 1"/>
    <property type="match status" value="1"/>
</dbReference>